<evidence type="ECO:0000313" key="11">
    <source>
        <dbReference type="Proteomes" id="UP001557470"/>
    </source>
</evidence>
<organism evidence="10 11">
    <name type="scientific">Umbra pygmaea</name>
    <name type="common">Eastern mudminnow</name>
    <dbReference type="NCBI Taxonomy" id="75934"/>
    <lineage>
        <taxon>Eukaryota</taxon>
        <taxon>Metazoa</taxon>
        <taxon>Chordata</taxon>
        <taxon>Craniata</taxon>
        <taxon>Vertebrata</taxon>
        <taxon>Euteleostomi</taxon>
        <taxon>Actinopterygii</taxon>
        <taxon>Neopterygii</taxon>
        <taxon>Teleostei</taxon>
        <taxon>Protacanthopterygii</taxon>
        <taxon>Esociformes</taxon>
        <taxon>Umbridae</taxon>
        <taxon>Umbra</taxon>
    </lineage>
</organism>
<reference evidence="10 11" key="1">
    <citation type="submission" date="2024-06" db="EMBL/GenBank/DDBJ databases">
        <authorList>
            <person name="Pan Q."/>
            <person name="Wen M."/>
            <person name="Jouanno E."/>
            <person name="Zahm M."/>
            <person name="Klopp C."/>
            <person name="Cabau C."/>
            <person name="Louis A."/>
            <person name="Berthelot C."/>
            <person name="Parey E."/>
            <person name="Roest Crollius H."/>
            <person name="Montfort J."/>
            <person name="Robinson-Rechavi M."/>
            <person name="Bouchez O."/>
            <person name="Lampietro C."/>
            <person name="Lopez Roques C."/>
            <person name="Donnadieu C."/>
            <person name="Postlethwait J."/>
            <person name="Bobe J."/>
            <person name="Verreycken H."/>
            <person name="Guiguen Y."/>
        </authorList>
    </citation>
    <scope>NUCLEOTIDE SEQUENCE [LARGE SCALE GENOMIC DNA]</scope>
    <source>
        <strain evidence="10">Up_M1</strain>
        <tissue evidence="10">Testis</tissue>
    </source>
</reference>
<dbReference type="GO" id="GO:0005886">
    <property type="term" value="C:plasma membrane"/>
    <property type="evidence" value="ECO:0007669"/>
    <property type="project" value="UniProtKB-SubCell"/>
</dbReference>
<comment type="caution">
    <text evidence="10">The sequence shown here is derived from an EMBL/GenBank/DDBJ whole genome shotgun (WGS) entry which is preliminary data.</text>
</comment>
<keyword evidence="4 8" id="KW-0812">Transmembrane</keyword>
<feature type="region of interest" description="Disordered" evidence="9">
    <location>
        <begin position="187"/>
        <end position="216"/>
    </location>
</feature>
<keyword evidence="2 8" id="KW-0796">Tight junction</keyword>
<evidence type="ECO:0000256" key="7">
    <source>
        <dbReference type="ARBA" id="ARBA00023136"/>
    </source>
</evidence>
<dbReference type="GO" id="GO:0005923">
    <property type="term" value="C:bicellular tight junction"/>
    <property type="evidence" value="ECO:0007669"/>
    <property type="project" value="UniProtKB-SubCell"/>
</dbReference>
<dbReference type="AlphaFoldDB" id="A0ABD0XJR5"/>
<comment type="function">
    <text evidence="8">Claudins function as major constituents of the tight junction complexes that regulate the permeability of epithelia.</text>
</comment>
<keyword evidence="11" id="KW-1185">Reference proteome</keyword>
<feature type="transmembrane region" description="Helical" evidence="8">
    <location>
        <begin position="117"/>
        <end position="140"/>
    </location>
</feature>
<keyword evidence="5 8" id="KW-0965">Cell junction</keyword>
<evidence type="ECO:0000256" key="4">
    <source>
        <dbReference type="ARBA" id="ARBA00022692"/>
    </source>
</evidence>
<name>A0ABD0XJR5_UMBPY</name>
<dbReference type="Pfam" id="PF00822">
    <property type="entry name" value="PMP22_Claudin"/>
    <property type="match status" value="1"/>
</dbReference>
<evidence type="ECO:0000256" key="1">
    <source>
        <dbReference type="ARBA" id="ARBA00008295"/>
    </source>
</evidence>
<dbReference type="InterPro" id="IPR006187">
    <property type="entry name" value="Claudin"/>
</dbReference>
<dbReference type="PANTHER" id="PTHR12002">
    <property type="entry name" value="CLAUDIN"/>
    <property type="match status" value="1"/>
</dbReference>
<feature type="transmembrane region" description="Helical" evidence="8">
    <location>
        <begin position="7"/>
        <end position="29"/>
    </location>
</feature>
<dbReference type="PROSITE" id="PS01346">
    <property type="entry name" value="CLAUDIN"/>
    <property type="match status" value="1"/>
</dbReference>
<evidence type="ECO:0000256" key="9">
    <source>
        <dbReference type="SAM" id="MobiDB-lite"/>
    </source>
</evidence>
<protein>
    <recommendedName>
        <fullName evidence="8">Claudin</fullName>
    </recommendedName>
</protein>
<feature type="transmembrane region" description="Helical" evidence="8">
    <location>
        <begin position="78"/>
        <end position="96"/>
    </location>
</feature>
<dbReference type="FunFam" id="1.20.140.150:FF:000001">
    <property type="entry name" value="Claudin"/>
    <property type="match status" value="1"/>
</dbReference>
<evidence type="ECO:0000256" key="2">
    <source>
        <dbReference type="ARBA" id="ARBA00022427"/>
    </source>
</evidence>
<dbReference type="Proteomes" id="UP001557470">
    <property type="component" value="Unassembled WGS sequence"/>
</dbReference>
<dbReference type="Gene3D" id="1.20.140.150">
    <property type="match status" value="1"/>
</dbReference>
<dbReference type="EMBL" id="JAGEUA010000001">
    <property type="protein sequence ID" value="KAL1021654.1"/>
    <property type="molecule type" value="Genomic_DNA"/>
</dbReference>
<evidence type="ECO:0000256" key="5">
    <source>
        <dbReference type="ARBA" id="ARBA00022949"/>
    </source>
</evidence>
<evidence type="ECO:0000256" key="3">
    <source>
        <dbReference type="ARBA" id="ARBA00022475"/>
    </source>
</evidence>
<comment type="similarity">
    <text evidence="1 8">Belongs to the claudin family.</text>
</comment>
<gene>
    <name evidence="10" type="ORF">UPYG_G00016190</name>
</gene>
<keyword evidence="7 8" id="KW-0472">Membrane</keyword>
<dbReference type="InterPro" id="IPR017974">
    <property type="entry name" value="Claudin_CS"/>
</dbReference>
<keyword evidence="3 8" id="KW-1003">Cell membrane</keyword>
<evidence type="ECO:0000256" key="8">
    <source>
        <dbReference type="RuleBase" id="RU060637"/>
    </source>
</evidence>
<keyword evidence="6 8" id="KW-1133">Transmembrane helix</keyword>
<feature type="transmembrane region" description="Helical" evidence="8">
    <location>
        <begin position="160"/>
        <end position="182"/>
    </location>
</feature>
<sequence>MSNGLEVLGVALGVVGWMGTIVSCVMPLWRITAFIGDNIVTAQIYWEGLWMTCVVQSTGQTQCKVYDSMLGLSMDLQASRAILIISILVSVVAVLASIAGARGTNCLAESSGMKARVAMAGGFMFLVAGVLGLVPPSWTAHQVITDFYDPLVHQGMKKELGASIFICWGSGALMSIGGSLLISSNPQKVRVRPDKRQYEKATTSPSCSHNQDTSNV</sequence>
<feature type="compositionally biased region" description="Polar residues" evidence="9">
    <location>
        <begin position="200"/>
        <end position="216"/>
    </location>
</feature>
<comment type="subcellular location">
    <subcellularLocation>
        <location evidence="8">Cell junction</location>
        <location evidence="8">Tight junction</location>
    </subcellularLocation>
    <subcellularLocation>
        <location evidence="8">Cell membrane</location>
        <topology evidence="8">Multi-pass membrane protein</topology>
    </subcellularLocation>
</comment>
<dbReference type="PRINTS" id="PR01077">
    <property type="entry name" value="CLAUDIN"/>
</dbReference>
<dbReference type="InterPro" id="IPR004031">
    <property type="entry name" value="PMP22/EMP/MP20/Claudin"/>
</dbReference>
<accession>A0ABD0XJR5</accession>
<evidence type="ECO:0000313" key="10">
    <source>
        <dbReference type="EMBL" id="KAL1021654.1"/>
    </source>
</evidence>
<proteinExistence type="inferred from homology"/>
<evidence type="ECO:0000256" key="6">
    <source>
        <dbReference type="ARBA" id="ARBA00022989"/>
    </source>
</evidence>